<keyword evidence="6 9" id="KW-0694">RNA-binding</keyword>
<evidence type="ECO:0000256" key="2">
    <source>
        <dbReference type="ARBA" id="ARBA00010269"/>
    </source>
</evidence>
<dbReference type="Pfam" id="PF00076">
    <property type="entry name" value="RRM_1"/>
    <property type="match status" value="2"/>
</dbReference>
<sequence length="290" mass="34280">MAGTRVYIGGLGRRAIERDVERFFKGYGRIRQVLLKNGYAFVDFDDRRDAEDSVHDLNGRELMGERVTVEHARGIPRSERMRNERYDRRDRGDRDYYDRRRASGRYDPPSNTKYRLIIENLSSRATWRDVKDYMRKAGEVTFADAHRKRKNEGVVDFATRSDMKNALDSLDDTELFGRRIRLVEDRSIRESYSRSRSPRSRSRTRDRSRTASKSRSKSRERSAEVSRRERSEDRNGEEEKARSRTRSPSRNRVDRSVSRSRSRSKSRGDEDPRSPRRPRSRSASRDVDED</sequence>
<dbReference type="GO" id="GO:0006397">
    <property type="term" value="P:mRNA processing"/>
    <property type="evidence" value="ECO:0007669"/>
    <property type="project" value="UniProtKB-KW"/>
</dbReference>
<evidence type="ECO:0000256" key="9">
    <source>
        <dbReference type="PROSITE-ProRule" id="PRU00176"/>
    </source>
</evidence>
<feature type="domain" description="RRM" evidence="11">
    <location>
        <begin position="114"/>
        <end position="187"/>
    </location>
</feature>
<reference evidence="12" key="1">
    <citation type="submission" date="2023-07" db="EMBL/GenBank/DDBJ databases">
        <title>Chromosome-level genome assembly of Artemia franciscana.</title>
        <authorList>
            <person name="Jo E."/>
        </authorList>
    </citation>
    <scope>NUCLEOTIDE SEQUENCE</scope>
    <source>
        <tissue evidence="12">Whole body</tissue>
    </source>
</reference>
<dbReference type="CDD" id="cd12337">
    <property type="entry name" value="RRM1_SRSF4_like"/>
    <property type="match status" value="1"/>
</dbReference>
<dbReference type="PROSITE" id="PS50102">
    <property type="entry name" value="RRM"/>
    <property type="match status" value="2"/>
</dbReference>
<accession>A0AA88HB99</accession>
<comment type="caution">
    <text evidence="12">The sequence shown here is derived from an EMBL/GenBank/DDBJ whole genome shotgun (WGS) entry which is preliminary data.</text>
</comment>
<dbReference type="PANTHER" id="PTHR23003:SF51">
    <property type="entry name" value="SERINE-ARGININE PROTEIN 55"/>
    <property type="match status" value="1"/>
</dbReference>
<dbReference type="PANTHER" id="PTHR23003">
    <property type="entry name" value="RNA RECOGNITION MOTIF RRM DOMAIN CONTAINING PROTEIN"/>
    <property type="match status" value="1"/>
</dbReference>
<evidence type="ECO:0000259" key="11">
    <source>
        <dbReference type="PROSITE" id="PS50102"/>
    </source>
</evidence>
<dbReference type="SUPFAM" id="SSF54928">
    <property type="entry name" value="RNA-binding domain, RBD"/>
    <property type="match status" value="1"/>
</dbReference>
<keyword evidence="4" id="KW-0507">mRNA processing</keyword>
<keyword evidence="5" id="KW-0677">Repeat</keyword>
<organism evidence="12 13">
    <name type="scientific">Artemia franciscana</name>
    <name type="common">Brine shrimp</name>
    <name type="synonym">Artemia sanfranciscana</name>
    <dbReference type="NCBI Taxonomy" id="6661"/>
    <lineage>
        <taxon>Eukaryota</taxon>
        <taxon>Metazoa</taxon>
        <taxon>Ecdysozoa</taxon>
        <taxon>Arthropoda</taxon>
        <taxon>Crustacea</taxon>
        <taxon>Branchiopoda</taxon>
        <taxon>Anostraca</taxon>
        <taxon>Artemiidae</taxon>
        <taxon>Artemia</taxon>
    </lineage>
</organism>
<dbReference type="GO" id="GO:0005737">
    <property type="term" value="C:cytoplasm"/>
    <property type="evidence" value="ECO:0007669"/>
    <property type="project" value="TreeGrafter"/>
</dbReference>
<dbReference type="Proteomes" id="UP001187531">
    <property type="component" value="Unassembled WGS sequence"/>
</dbReference>
<name>A0AA88HB99_ARTSF</name>
<gene>
    <name evidence="12" type="ORF">QYM36_015871</name>
</gene>
<comment type="similarity">
    <text evidence="2">Belongs to the splicing factor SR family.</text>
</comment>
<dbReference type="InterPro" id="IPR012677">
    <property type="entry name" value="Nucleotide-bd_a/b_plait_sf"/>
</dbReference>
<keyword evidence="8" id="KW-0539">Nucleus</keyword>
<evidence type="ECO:0000256" key="4">
    <source>
        <dbReference type="ARBA" id="ARBA00022664"/>
    </source>
</evidence>
<evidence type="ECO:0000256" key="6">
    <source>
        <dbReference type="ARBA" id="ARBA00022884"/>
    </source>
</evidence>
<keyword evidence="7" id="KW-0508">mRNA splicing</keyword>
<dbReference type="GO" id="GO:0008380">
    <property type="term" value="P:RNA splicing"/>
    <property type="evidence" value="ECO:0007669"/>
    <property type="project" value="UniProtKB-KW"/>
</dbReference>
<dbReference type="AlphaFoldDB" id="A0AA88HB99"/>
<evidence type="ECO:0000256" key="10">
    <source>
        <dbReference type="SAM" id="MobiDB-lite"/>
    </source>
</evidence>
<dbReference type="InterPro" id="IPR050374">
    <property type="entry name" value="RRT5_SRSF_SR"/>
</dbReference>
<evidence type="ECO:0000313" key="12">
    <source>
        <dbReference type="EMBL" id="KAK2705633.1"/>
    </source>
</evidence>
<dbReference type="InterPro" id="IPR035979">
    <property type="entry name" value="RBD_domain_sf"/>
</dbReference>
<dbReference type="EMBL" id="JAVRJZ010000020">
    <property type="protein sequence ID" value="KAK2705633.1"/>
    <property type="molecule type" value="Genomic_DNA"/>
</dbReference>
<evidence type="ECO:0000256" key="8">
    <source>
        <dbReference type="ARBA" id="ARBA00023242"/>
    </source>
</evidence>
<dbReference type="SMART" id="SM00360">
    <property type="entry name" value="RRM"/>
    <property type="match status" value="2"/>
</dbReference>
<proteinExistence type="inferred from homology"/>
<evidence type="ECO:0000256" key="5">
    <source>
        <dbReference type="ARBA" id="ARBA00022737"/>
    </source>
</evidence>
<evidence type="ECO:0000256" key="3">
    <source>
        <dbReference type="ARBA" id="ARBA00022553"/>
    </source>
</evidence>
<feature type="domain" description="RRM" evidence="11">
    <location>
        <begin position="4"/>
        <end position="74"/>
    </location>
</feature>
<dbReference type="GO" id="GO:0005634">
    <property type="term" value="C:nucleus"/>
    <property type="evidence" value="ECO:0007669"/>
    <property type="project" value="UniProtKB-SubCell"/>
</dbReference>
<comment type="subcellular location">
    <subcellularLocation>
        <location evidence="1">Nucleus</location>
    </subcellularLocation>
</comment>
<evidence type="ECO:0000313" key="13">
    <source>
        <dbReference type="Proteomes" id="UP001187531"/>
    </source>
</evidence>
<evidence type="ECO:0000256" key="1">
    <source>
        <dbReference type="ARBA" id="ARBA00004123"/>
    </source>
</evidence>
<keyword evidence="13" id="KW-1185">Reference proteome</keyword>
<protein>
    <recommendedName>
        <fullName evidence="11">RRM domain-containing protein</fullName>
    </recommendedName>
</protein>
<dbReference type="Gene3D" id="3.30.70.330">
    <property type="match status" value="2"/>
</dbReference>
<dbReference type="InterPro" id="IPR000504">
    <property type="entry name" value="RRM_dom"/>
</dbReference>
<dbReference type="FunFam" id="3.30.70.330:FF:000028">
    <property type="entry name" value="Putative serine/arginine-rich splicing factor 4"/>
    <property type="match status" value="1"/>
</dbReference>
<keyword evidence="3" id="KW-0597">Phosphoprotein</keyword>
<feature type="region of interest" description="Disordered" evidence="10">
    <location>
        <begin position="189"/>
        <end position="290"/>
    </location>
</feature>
<feature type="compositionally biased region" description="Basic and acidic residues" evidence="10">
    <location>
        <begin position="217"/>
        <end position="242"/>
    </location>
</feature>
<evidence type="ECO:0000256" key="7">
    <source>
        <dbReference type="ARBA" id="ARBA00023187"/>
    </source>
</evidence>
<dbReference type="GO" id="GO:0003729">
    <property type="term" value="F:mRNA binding"/>
    <property type="evidence" value="ECO:0007669"/>
    <property type="project" value="TreeGrafter"/>
</dbReference>